<dbReference type="InterPro" id="IPR016191">
    <property type="entry name" value="Ribonuclease/ribotoxin"/>
</dbReference>
<reference evidence="5" key="1">
    <citation type="journal article" date="2019" name="Int. J. Syst. Evol. Microbiol.">
        <title>The Global Catalogue of Microorganisms (GCM) 10K type strain sequencing project: providing services to taxonomists for standard genome sequencing and annotation.</title>
        <authorList>
            <consortium name="The Broad Institute Genomics Platform"/>
            <consortium name="The Broad Institute Genome Sequencing Center for Infectious Disease"/>
            <person name="Wu L."/>
            <person name="Ma J."/>
        </authorList>
    </citation>
    <scope>NUCLEOTIDE SEQUENCE [LARGE SCALE GENOMIC DNA]</scope>
    <source>
        <strain evidence="5">LMG 29894</strain>
    </source>
</reference>
<sequence length="152" mass="16854">MHSLSLFRAVLAALLMGVTAQAADDCRRVAEQINKTLGHRLDSAELADTLSALNRDGRLPARFVTKREATAAGWKPGRSLWSVDGMDGKSIGGDRFGNFEGRLPKGNWREADLDYHGGKRGPDRLVFEPQASGRRYVTVDHYQQFTEVPPCR</sequence>
<evidence type="ECO:0000313" key="4">
    <source>
        <dbReference type="EMBL" id="MFC4161127.1"/>
    </source>
</evidence>
<dbReference type="InterPro" id="IPR000026">
    <property type="entry name" value="N1-like"/>
</dbReference>
<name>A0ABV8MTZ5_9NEIS</name>
<keyword evidence="3" id="KW-0732">Signal</keyword>
<evidence type="ECO:0000256" key="3">
    <source>
        <dbReference type="SAM" id="SignalP"/>
    </source>
</evidence>
<protein>
    <submittedName>
        <fullName evidence="4">Ribonuclease domain-containing protein</fullName>
    </submittedName>
</protein>
<keyword evidence="5" id="KW-1185">Reference proteome</keyword>
<dbReference type="EMBL" id="JBHSBU010000001">
    <property type="protein sequence ID" value="MFC4161127.1"/>
    <property type="molecule type" value="Genomic_DNA"/>
</dbReference>
<organism evidence="4 5">
    <name type="scientific">Chitinimonas lacunae</name>
    <dbReference type="NCBI Taxonomy" id="1963018"/>
    <lineage>
        <taxon>Bacteria</taxon>
        <taxon>Pseudomonadati</taxon>
        <taxon>Pseudomonadota</taxon>
        <taxon>Betaproteobacteria</taxon>
        <taxon>Neisseriales</taxon>
        <taxon>Chitinibacteraceae</taxon>
        <taxon>Chitinimonas</taxon>
    </lineage>
</organism>
<keyword evidence="1" id="KW-0540">Nuclease</keyword>
<gene>
    <name evidence="4" type="ORF">ACFOW7_17455</name>
</gene>
<keyword evidence="2" id="KW-0378">Hydrolase</keyword>
<evidence type="ECO:0000256" key="1">
    <source>
        <dbReference type="ARBA" id="ARBA00022722"/>
    </source>
</evidence>
<dbReference type="RefSeq" id="WP_378166712.1">
    <property type="nucleotide sequence ID" value="NZ_JBHSBU010000001.1"/>
</dbReference>
<dbReference type="Proteomes" id="UP001595791">
    <property type="component" value="Unassembled WGS sequence"/>
</dbReference>
<dbReference type="Pfam" id="PF00545">
    <property type="entry name" value="Ribonuclease"/>
    <property type="match status" value="1"/>
</dbReference>
<accession>A0ABV8MTZ5</accession>
<evidence type="ECO:0000313" key="5">
    <source>
        <dbReference type="Proteomes" id="UP001595791"/>
    </source>
</evidence>
<evidence type="ECO:0000256" key="2">
    <source>
        <dbReference type="ARBA" id="ARBA00022801"/>
    </source>
</evidence>
<proteinExistence type="predicted"/>
<feature type="chain" id="PRO_5047381592" evidence="3">
    <location>
        <begin position="23"/>
        <end position="152"/>
    </location>
</feature>
<comment type="caution">
    <text evidence="4">The sequence shown here is derived from an EMBL/GenBank/DDBJ whole genome shotgun (WGS) entry which is preliminary data.</text>
</comment>
<dbReference type="SUPFAM" id="SSF53933">
    <property type="entry name" value="Microbial ribonucleases"/>
    <property type="match status" value="1"/>
</dbReference>
<feature type="signal peptide" evidence="3">
    <location>
        <begin position="1"/>
        <end position="22"/>
    </location>
</feature>
<dbReference type="Gene3D" id="3.10.450.30">
    <property type="entry name" value="Microbial ribonucleases"/>
    <property type="match status" value="1"/>
</dbReference>